<organism evidence="1">
    <name type="scientific">Siphoviridae sp. ctQEt22</name>
    <dbReference type="NCBI Taxonomy" id="2827866"/>
    <lineage>
        <taxon>Viruses</taxon>
        <taxon>Duplodnaviria</taxon>
        <taxon>Heunggongvirae</taxon>
        <taxon>Uroviricota</taxon>
        <taxon>Caudoviricetes</taxon>
    </lineage>
</organism>
<name>A0A8S5T242_9CAUD</name>
<dbReference type="EMBL" id="BK032732">
    <property type="protein sequence ID" value="DAF57329.1"/>
    <property type="molecule type" value="Genomic_DNA"/>
</dbReference>
<protein>
    <submittedName>
        <fullName evidence="1">Uncharacterized protein</fullName>
    </submittedName>
</protein>
<accession>A0A8S5T242</accession>
<evidence type="ECO:0000313" key="1">
    <source>
        <dbReference type="EMBL" id="DAF57329.1"/>
    </source>
</evidence>
<reference evidence="1" key="1">
    <citation type="journal article" date="2021" name="Proc. Natl. Acad. Sci. U.S.A.">
        <title>A Catalog of Tens of Thousands of Viruses from Human Metagenomes Reveals Hidden Associations with Chronic Diseases.</title>
        <authorList>
            <person name="Tisza M.J."/>
            <person name="Buck C.B."/>
        </authorList>
    </citation>
    <scope>NUCLEOTIDE SEQUENCE</scope>
    <source>
        <strain evidence="1">CtQEt22</strain>
    </source>
</reference>
<proteinExistence type="predicted"/>
<sequence length="123" mass="13014">MNEVKISEKAGRQIVVFDQLDVTYPGGVHIDPTTAKARFTDGVIPAGTLVMPHTEGSFKVVNETLSQANTAGALGLTAHDVVIDDMPLVAVVMAGTARKDALPDKEKAGVAFLRTALPRISFI</sequence>